<comment type="caution">
    <text evidence="1">The sequence shown here is derived from an EMBL/GenBank/DDBJ whole genome shotgun (WGS) entry which is preliminary data.</text>
</comment>
<proteinExistence type="predicted"/>
<evidence type="ECO:0000313" key="2">
    <source>
        <dbReference type="Proteomes" id="UP000216122"/>
    </source>
</evidence>
<sequence length="92" mass="10868">MIITPEAETYRVNALYVTGQSVSEPYKTLKEAEKKMREEIKSGEVASVSIVWHHWTEWRKGGTYEHKEKRIKNWKMSPEKVEAARQKALEKY</sequence>
<reference evidence="1 2" key="2">
    <citation type="submission" date="2017-09" db="EMBL/GenBank/DDBJ databases">
        <title>Tripartite evolution among Lactobacillus johnsonii, Lactobacillus taiwanensis, Lactobacillus reuteri and their rodent host.</title>
        <authorList>
            <person name="Wang T."/>
            <person name="Knowles S."/>
            <person name="Cheng C."/>
        </authorList>
    </citation>
    <scope>NUCLEOTIDE SEQUENCE [LARGE SCALE GENOMIC DNA]</scope>
    <source>
        <strain evidence="1 2">103v</strain>
    </source>
</reference>
<gene>
    <name evidence="1" type="ORF">CBG21_04835</name>
</gene>
<dbReference type="EMBL" id="NGQC01000030">
    <property type="protein sequence ID" value="OYT03697.1"/>
    <property type="molecule type" value="Genomic_DNA"/>
</dbReference>
<dbReference type="RefSeq" id="WP_094504686.1">
    <property type="nucleotide sequence ID" value="NZ_NGPH01000030.1"/>
</dbReference>
<organism evidence="1 2">
    <name type="scientific">Limosilactobacillus reuteri</name>
    <name type="common">Lactobacillus reuteri</name>
    <dbReference type="NCBI Taxonomy" id="1598"/>
    <lineage>
        <taxon>Bacteria</taxon>
        <taxon>Bacillati</taxon>
        <taxon>Bacillota</taxon>
        <taxon>Bacilli</taxon>
        <taxon>Lactobacillales</taxon>
        <taxon>Lactobacillaceae</taxon>
        <taxon>Limosilactobacillus</taxon>
    </lineage>
</organism>
<dbReference type="AlphaFoldDB" id="A0A256VJM6"/>
<name>A0A256VJM6_LIMRT</name>
<dbReference type="Proteomes" id="UP000216122">
    <property type="component" value="Unassembled WGS sequence"/>
</dbReference>
<evidence type="ECO:0000313" key="1">
    <source>
        <dbReference type="EMBL" id="OYT03697.1"/>
    </source>
</evidence>
<protein>
    <submittedName>
        <fullName evidence="1">Uncharacterized protein</fullName>
    </submittedName>
</protein>
<accession>A0A256VJM6</accession>
<reference evidence="2" key="1">
    <citation type="submission" date="2017-05" db="EMBL/GenBank/DDBJ databases">
        <authorList>
            <person name="Lin X.B."/>
            <person name="Stothard P."/>
            <person name="Tasseva G."/>
            <person name="Walter J."/>
        </authorList>
    </citation>
    <scope>NUCLEOTIDE SEQUENCE [LARGE SCALE GENOMIC DNA]</scope>
    <source>
        <strain evidence="2">103v</strain>
    </source>
</reference>